<accession>F2IXB2</accession>
<organism evidence="2 3">
    <name type="scientific">Polymorphum gilvum (strain LMG 25793 / CGMCC 1.9160 / SL003B-26A1)</name>
    <dbReference type="NCBI Taxonomy" id="991905"/>
    <lineage>
        <taxon>Bacteria</taxon>
        <taxon>Pseudomonadati</taxon>
        <taxon>Pseudomonadota</taxon>
        <taxon>Alphaproteobacteria</taxon>
        <taxon>Rhodobacterales</taxon>
        <taxon>Paracoccaceae</taxon>
        <taxon>Polymorphum</taxon>
    </lineage>
</organism>
<sequence>MAHAALDEALCLDVIESCSIRCSRGSAHRGAEHDRNEFRFHGFAAFIVTHLYFFHRNRRINRVSPAVHPRPEGRAGPGGSGASSIDIPMTAIRWHLTGRVKGLQGGLRNISGRPAPR</sequence>
<gene>
    <name evidence="2" type="ordered locus">SL003B_2005</name>
</gene>
<evidence type="ECO:0000313" key="3">
    <source>
        <dbReference type="Proteomes" id="UP000008130"/>
    </source>
</evidence>
<proteinExistence type="predicted"/>
<protein>
    <submittedName>
        <fullName evidence="2">Uncharacterized protein</fullName>
    </submittedName>
</protein>
<dbReference type="HOGENOM" id="CLU_2082668_0_0_5"/>
<evidence type="ECO:0000313" key="2">
    <source>
        <dbReference type="EMBL" id="ADZ70431.1"/>
    </source>
</evidence>
<keyword evidence="3" id="KW-1185">Reference proteome</keyword>
<dbReference type="KEGG" id="pgv:SL003B_2005"/>
<dbReference type="Proteomes" id="UP000008130">
    <property type="component" value="Chromosome"/>
</dbReference>
<dbReference type="STRING" id="991905.SL003B_2005"/>
<dbReference type="AlphaFoldDB" id="F2IXB2"/>
<evidence type="ECO:0000256" key="1">
    <source>
        <dbReference type="SAM" id="MobiDB-lite"/>
    </source>
</evidence>
<reference evidence="2 3" key="1">
    <citation type="journal article" date="2011" name="J. Bacteriol.">
        <title>Complete genome sequence of Polymorphum gilvum SL003B-26A1T, a crude oil-degrading bacterium from oil-polluted saline soil.</title>
        <authorList>
            <person name="Li S.G."/>
            <person name="Tang Y.Q."/>
            <person name="Nie Y."/>
            <person name="Cai M."/>
            <person name="Wu X.L."/>
        </authorList>
    </citation>
    <scope>NUCLEOTIDE SEQUENCE [LARGE SCALE GENOMIC DNA]</scope>
    <source>
        <strain evidence="3">LMG 25793 / CGMCC 1.9160 / SL003B-26A1</strain>
    </source>
</reference>
<dbReference type="EMBL" id="CP002568">
    <property type="protein sequence ID" value="ADZ70431.1"/>
    <property type="molecule type" value="Genomic_DNA"/>
</dbReference>
<name>F2IXB2_POLGS</name>
<feature type="region of interest" description="Disordered" evidence="1">
    <location>
        <begin position="63"/>
        <end position="84"/>
    </location>
</feature>